<keyword evidence="1" id="KW-0812">Transmembrane</keyword>
<evidence type="ECO:0000313" key="3">
    <source>
        <dbReference type="Proteomes" id="UP000184432"/>
    </source>
</evidence>
<proteinExistence type="predicted"/>
<organism evidence="2 3">
    <name type="scientific">Aquimarina spongiae</name>
    <dbReference type="NCBI Taxonomy" id="570521"/>
    <lineage>
        <taxon>Bacteria</taxon>
        <taxon>Pseudomonadati</taxon>
        <taxon>Bacteroidota</taxon>
        <taxon>Flavobacteriia</taxon>
        <taxon>Flavobacteriales</taxon>
        <taxon>Flavobacteriaceae</taxon>
        <taxon>Aquimarina</taxon>
    </lineage>
</organism>
<keyword evidence="1" id="KW-1133">Transmembrane helix</keyword>
<evidence type="ECO:0000256" key="1">
    <source>
        <dbReference type="SAM" id="Phobius"/>
    </source>
</evidence>
<keyword evidence="1" id="KW-0472">Membrane</keyword>
<dbReference type="EMBL" id="FQYP01000009">
    <property type="protein sequence ID" value="SHJ44851.1"/>
    <property type="molecule type" value="Genomic_DNA"/>
</dbReference>
<feature type="transmembrane region" description="Helical" evidence="1">
    <location>
        <begin position="146"/>
        <end position="168"/>
    </location>
</feature>
<feature type="transmembrane region" description="Helical" evidence="1">
    <location>
        <begin position="123"/>
        <end position="140"/>
    </location>
</feature>
<feature type="transmembrane region" description="Helical" evidence="1">
    <location>
        <begin position="92"/>
        <end position="111"/>
    </location>
</feature>
<reference evidence="3" key="1">
    <citation type="submission" date="2016-11" db="EMBL/GenBank/DDBJ databases">
        <authorList>
            <person name="Varghese N."/>
            <person name="Submissions S."/>
        </authorList>
    </citation>
    <scope>NUCLEOTIDE SEQUENCE [LARGE SCALE GENOMIC DNA]</scope>
    <source>
        <strain evidence="3">DSM 22623</strain>
    </source>
</reference>
<gene>
    <name evidence="2" type="ORF">SAMN04488508_10910</name>
</gene>
<dbReference type="Proteomes" id="UP000184432">
    <property type="component" value="Unassembled WGS sequence"/>
</dbReference>
<dbReference type="STRING" id="570521.SAMN04488508_10910"/>
<name>A0A1M6JDR3_9FLAO</name>
<evidence type="ECO:0000313" key="2">
    <source>
        <dbReference type="EMBL" id="SHJ44851.1"/>
    </source>
</evidence>
<protein>
    <submittedName>
        <fullName evidence="2">Uncharacterized protein</fullName>
    </submittedName>
</protein>
<keyword evidence="3" id="KW-1185">Reference proteome</keyword>
<dbReference type="AlphaFoldDB" id="A0A1M6JDR3"/>
<accession>A0A1M6JDR3</accession>
<dbReference type="RefSeq" id="WP_073319625.1">
    <property type="nucleotide sequence ID" value="NZ_FQYP01000009.1"/>
</dbReference>
<dbReference type="OrthoDB" id="1434702at2"/>
<sequence>MAVVCSIAFFTYEFIPQNSQEFKDALAAHKSAKAERTKALNALKKSQEGTPLYNEYYKQKVKTDRAFEAYRIAEQKEHFLAFDNLKQFLGEFGWALGLFIYSLFNVFVTFLRKEKKWPGEIALHGTLIFISFYFIAYCFKMKDFEAYQYIVSAFLMSCFIVTATYYLVRYKNQYISSLRRNNERLLRNIKRATRFIVRDTRKDWVPEEKNIEYTKQIAEFNNSLEPLE</sequence>